<dbReference type="InterPro" id="IPR011051">
    <property type="entry name" value="RmlC_Cupin_sf"/>
</dbReference>
<feature type="binding site" evidence="2">
    <location>
        <position position="351"/>
    </location>
    <ligand>
        <name>Fe cation</name>
        <dbReference type="ChEBI" id="CHEBI:24875"/>
    </ligand>
</feature>
<dbReference type="RefSeq" id="WP_107561836.1">
    <property type="nucleotide sequence ID" value="NZ_NVQC01000017.1"/>
</dbReference>
<dbReference type="InterPro" id="IPR005708">
    <property type="entry name" value="Homogentis_dOase"/>
</dbReference>
<dbReference type="GO" id="GO:0006559">
    <property type="term" value="P:L-phenylalanine catabolic process"/>
    <property type="evidence" value="ECO:0007669"/>
    <property type="project" value="InterPro"/>
</dbReference>
<evidence type="ECO:0000313" key="4">
    <source>
        <dbReference type="EMBL" id="PTL36088.1"/>
    </source>
</evidence>
<feature type="active site" description="Proton acceptor" evidence="1">
    <location>
        <position position="284"/>
    </location>
</feature>
<keyword evidence="5" id="KW-1185">Reference proteome</keyword>
<gene>
    <name evidence="4" type="ORF">CLG94_05325</name>
</gene>
<feature type="binding site" evidence="2">
    <location>
        <position position="317"/>
    </location>
    <ligand>
        <name>Fe cation</name>
        <dbReference type="ChEBI" id="CHEBI:24875"/>
    </ligand>
</feature>
<feature type="binding site" evidence="2">
    <location>
        <position position="351"/>
    </location>
    <ligand>
        <name>homogentisate</name>
        <dbReference type="ChEBI" id="CHEBI:16169"/>
    </ligand>
</feature>
<comment type="cofactor">
    <cofactor evidence="2">
        <name>Fe cation</name>
        <dbReference type="ChEBI" id="CHEBI:24875"/>
    </cofactor>
</comment>
<dbReference type="GO" id="GO:0006570">
    <property type="term" value="P:tyrosine metabolic process"/>
    <property type="evidence" value="ECO:0007669"/>
    <property type="project" value="InterPro"/>
</dbReference>
<feature type="domain" description="Homogentisate 1,2-dioxygenase C-terminal" evidence="3">
    <location>
        <begin position="283"/>
        <end position="407"/>
    </location>
</feature>
<accession>A0A2T4TYA7</accession>
<dbReference type="Proteomes" id="UP000241436">
    <property type="component" value="Unassembled WGS sequence"/>
</dbReference>
<feature type="binding site" evidence="2">
    <location>
        <position position="323"/>
    </location>
    <ligand>
        <name>Fe cation</name>
        <dbReference type="ChEBI" id="CHEBI:24875"/>
    </ligand>
</feature>
<dbReference type="SUPFAM" id="SSF51182">
    <property type="entry name" value="RmlC-like cupins"/>
    <property type="match status" value="1"/>
</dbReference>
<comment type="caution">
    <text evidence="4">The sequence shown here is derived from an EMBL/GenBank/DDBJ whole genome shotgun (WGS) entry which is preliminary data.</text>
</comment>
<dbReference type="Pfam" id="PF04209">
    <property type="entry name" value="HgmA_C"/>
    <property type="match status" value="1"/>
</dbReference>
<dbReference type="AlphaFoldDB" id="A0A2T4TYA7"/>
<dbReference type="InterPro" id="IPR046451">
    <property type="entry name" value="HgmA_C"/>
</dbReference>
<proteinExistence type="predicted"/>
<dbReference type="GO" id="GO:0046872">
    <property type="term" value="F:metal ion binding"/>
    <property type="evidence" value="ECO:0007669"/>
    <property type="project" value="UniProtKB-KW"/>
</dbReference>
<reference evidence="5" key="2">
    <citation type="journal article" date="2018" name="Environ. Microbiol.">
        <title>Bloom of a denitrifying methanotroph, 'Candidatus Methylomirabilis limnetica', in a deep stratified lake.</title>
        <authorList>
            <person name="Graf J.S."/>
            <person name="Mayr M.J."/>
            <person name="Marchant H.K."/>
            <person name="Tienken D."/>
            <person name="Hach P.F."/>
            <person name="Brand A."/>
            <person name="Schubert C.J."/>
            <person name="Kuypers M.M."/>
            <person name="Milucka J."/>
        </authorList>
    </citation>
    <scope>NUCLEOTIDE SEQUENCE [LARGE SCALE GENOMIC DNA]</scope>
    <source>
        <strain evidence="5">Zug</strain>
    </source>
</reference>
<dbReference type="GO" id="GO:0004411">
    <property type="term" value="F:homogentisate 1,2-dioxygenase activity"/>
    <property type="evidence" value="ECO:0007669"/>
    <property type="project" value="InterPro"/>
</dbReference>
<dbReference type="OrthoDB" id="9811253at2"/>
<name>A0A2T4TYA7_9BACT</name>
<dbReference type="PANTHER" id="PTHR11056">
    <property type="entry name" value="HOMOGENTISATE 1,2-DIOXYGENASE"/>
    <property type="match status" value="1"/>
</dbReference>
<evidence type="ECO:0000259" key="3">
    <source>
        <dbReference type="Pfam" id="PF04209"/>
    </source>
</evidence>
<dbReference type="EMBL" id="NVQC01000017">
    <property type="protein sequence ID" value="PTL36088.1"/>
    <property type="molecule type" value="Genomic_DNA"/>
</dbReference>
<dbReference type="PANTHER" id="PTHR11056:SF0">
    <property type="entry name" value="HOMOGENTISATE 1,2-DIOXYGENASE"/>
    <property type="match status" value="1"/>
</dbReference>
<reference evidence="4 5" key="1">
    <citation type="submission" date="2017-09" db="EMBL/GenBank/DDBJ databases">
        <title>Bloom of a denitrifying methanotroph, Candidatus Methylomirabilis limnetica, in a deep stratified lake.</title>
        <authorList>
            <person name="Graf J.S."/>
            <person name="Marchant H.K."/>
            <person name="Tienken D."/>
            <person name="Hach P.F."/>
            <person name="Brand A."/>
            <person name="Schubert C.J."/>
            <person name="Kuypers M.M."/>
            <person name="Milucka J."/>
        </authorList>
    </citation>
    <scope>NUCLEOTIDE SEQUENCE [LARGE SCALE GENOMIC DNA]</scope>
    <source>
        <strain evidence="4 5">Zug</strain>
    </source>
</reference>
<sequence>MAENVPKMVNLTRTERRVRSDYQTALTDWHSTGRPPRGLSSYKLEFGTELLMEHPPTAIVESATIPADHPLFKAHVERPIGESRPLQRQAFHVAEMATSGSFVPILSSNDVTIWVCNGDFGEAGKWQPPSRHADCDELYFVHRAHHPLSLITDFGLLKEVREGDFVFLPRGTTYSFLFTGRVSILLYEIPKRLFRPYDYWMGDQQPWPFSPAAPIPPEPKPLAGLHPPLSGDEATQVVVKRRLGGFTLLKYAASVFDVVAWEGEVWPFILRLNDIVALSSPHVHLDPKKLTVFVSEDEGMALQVFLPRWIHSLPYHHLNWVDEVLFNHKGYSARPEITDGFMTLHPVGLAHGPDLKLLANIARKEIPSPKDLHFLEEIAVMVESRSPFVVLKDAENVELKGYDQSWYQQSLESNYSGV</sequence>
<protein>
    <recommendedName>
        <fullName evidence="3">Homogentisate 1,2-dioxygenase C-terminal domain-containing protein</fullName>
    </recommendedName>
</protein>
<evidence type="ECO:0000313" key="5">
    <source>
        <dbReference type="Proteomes" id="UP000241436"/>
    </source>
</evidence>
<evidence type="ECO:0000256" key="2">
    <source>
        <dbReference type="PIRSR" id="PIRSR605708-2"/>
    </source>
</evidence>
<keyword evidence="2" id="KW-0408">Iron</keyword>
<evidence type="ECO:0000256" key="1">
    <source>
        <dbReference type="PIRSR" id="PIRSR605708-1"/>
    </source>
</evidence>
<keyword evidence="2" id="KW-0479">Metal-binding</keyword>
<organism evidence="4 5">
    <name type="scientific">Candidatus Methylomirabilis limnetica</name>
    <dbReference type="NCBI Taxonomy" id="2033718"/>
    <lineage>
        <taxon>Bacteria</taxon>
        <taxon>Candidatus Methylomirabilota</taxon>
        <taxon>Candidatus Methylomirabilia</taxon>
        <taxon>Candidatus Methylomirabilales</taxon>
        <taxon>Candidatus Methylomirabilaceae</taxon>
        <taxon>Candidatus Methylomirabilis</taxon>
    </lineage>
</organism>
<feature type="binding site" evidence="2">
    <location>
        <position position="331"/>
    </location>
    <ligand>
        <name>Fe cation</name>
        <dbReference type="ChEBI" id="CHEBI:24875"/>
    </ligand>
</feature>
<dbReference type="GO" id="GO:0005737">
    <property type="term" value="C:cytoplasm"/>
    <property type="evidence" value="ECO:0007669"/>
    <property type="project" value="TreeGrafter"/>
</dbReference>